<name>A0A6J4P9X7_9CYAN</name>
<evidence type="ECO:0000313" key="1">
    <source>
        <dbReference type="EMBL" id="CAA9404960.1"/>
    </source>
</evidence>
<sequence>MRDFESVTTMVKNKYWTHGGSRSGAGRPHKWKHSKTKVVRLPAVFVDRLLVLAHYMDDNDGELPFISPVVFVRHGVPDSPRQD</sequence>
<dbReference type="AlphaFoldDB" id="A0A6J4P9X7"/>
<gene>
    <name evidence="1" type="ORF">AVDCRST_MAG84-6308</name>
</gene>
<protein>
    <submittedName>
        <fullName evidence="1">Uncharacterized protein</fullName>
    </submittedName>
</protein>
<reference evidence="1" key="1">
    <citation type="submission" date="2020-02" db="EMBL/GenBank/DDBJ databases">
        <authorList>
            <person name="Meier V. D."/>
        </authorList>
    </citation>
    <scope>NUCLEOTIDE SEQUENCE</scope>
    <source>
        <strain evidence="1">AVDCRST_MAG84</strain>
    </source>
</reference>
<organism evidence="1">
    <name type="scientific">uncultured Microcoleus sp</name>
    <dbReference type="NCBI Taxonomy" id="259945"/>
    <lineage>
        <taxon>Bacteria</taxon>
        <taxon>Bacillati</taxon>
        <taxon>Cyanobacteriota</taxon>
        <taxon>Cyanophyceae</taxon>
        <taxon>Oscillatoriophycideae</taxon>
        <taxon>Oscillatoriales</taxon>
        <taxon>Microcoleaceae</taxon>
        <taxon>Microcoleus</taxon>
        <taxon>environmental samples</taxon>
    </lineage>
</organism>
<accession>A0A6J4P9X7</accession>
<dbReference type="EMBL" id="CADCTZ010001556">
    <property type="protein sequence ID" value="CAA9404960.1"/>
    <property type="molecule type" value="Genomic_DNA"/>
</dbReference>
<proteinExistence type="predicted"/>